<evidence type="ECO:0008006" key="4">
    <source>
        <dbReference type="Google" id="ProtNLM"/>
    </source>
</evidence>
<keyword evidence="1" id="KW-1133">Transmembrane helix</keyword>
<proteinExistence type="predicted"/>
<gene>
    <name evidence="2" type="ORF">B0J12DRAFT_438534</name>
</gene>
<evidence type="ECO:0000256" key="1">
    <source>
        <dbReference type="SAM" id="Phobius"/>
    </source>
</evidence>
<name>A0ABQ8GHQ4_9PEZI</name>
<organism evidence="2 3">
    <name type="scientific">Macrophomina phaseolina</name>
    <dbReference type="NCBI Taxonomy" id="35725"/>
    <lineage>
        <taxon>Eukaryota</taxon>
        <taxon>Fungi</taxon>
        <taxon>Dikarya</taxon>
        <taxon>Ascomycota</taxon>
        <taxon>Pezizomycotina</taxon>
        <taxon>Dothideomycetes</taxon>
        <taxon>Dothideomycetes incertae sedis</taxon>
        <taxon>Botryosphaeriales</taxon>
        <taxon>Botryosphaeriaceae</taxon>
        <taxon>Macrophomina</taxon>
    </lineage>
</organism>
<dbReference type="EMBL" id="JAGTJR010000008">
    <property type="protein sequence ID" value="KAH7055981.1"/>
    <property type="molecule type" value="Genomic_DNA"/>
</dbReference>
<protein>
    <recommendedName>
        <fullName evidence="4">Secreted protein</fullName>
    </recommendedName>
</protein>
<accession>A0ABQ8GHQ4</accession>
<keyword evidence="1" id="KW-0812">Transmembrane</keyword>
<evidence type="ECO:0000313" key="2">
    <source>
        <dbReference type="EMBL" id="KAH7055981.1"/>
    </source>
</evidence>
<reference evidence="2 3" key="1">
    <citation type="journal article" date="2021" name="Nat. Commun.">
        <title>Genetic determinants of endophytism in the Arabidopsis root mycobiome.</title>
        <authorList>
            <person name="Mesny F."/>
            <person name="Miyauchi S."/>
            <person name="Thiergart T."/>
            <person name="Pickel B."/>
            <person name="Atanasova L."/>
            <person name="Karlsson M."/>
            <person name="Huettel B."/>
            <person name="Barry K.W."/>
            <person name="Haridas S."/>
            <person name="Chen C."/>
            <person name="Bauer D."/>
            <person name="Andreopoulos W."/>
            <person name="Pangilinan J."/>
            <person name="LaButti K."/>
            <person name="Riley R."/>
            <person name="Lipzen A."/>
            <person name="Clum A."/>
            <person name="Drula E."/>
            <person name="Henrissat B."/>
            <person name="Kohler A."/>
            <person name="Grigoriev I.V."/>
            <person name="Martin F.M."/>
            <person name="Hacquard S."/>
        </authorList>
    </citation>
    <scope>NUCLEOTIDE SEQUENCE [LARGE SCALE GENOMIC DNA]</scope>
    <source>
        <strain evidence="2 3">MPI-SDFR-AT-0080</strain>
    </source>
</reference>
<keyword evidence="3" id="KW-1185">Reference proteome</keyword>
<evidence type="ECO:0000313" key="3">
    <source>
        <dbReference type="Proteomes" id="UP000774617"/>
    </source>
</evidence>
<sequence>MRLRKRLRQQVAGVHVYSIAFVLGVLLPSYQSFCQGVEMCRNTLLERRRSMHSCTALCNCACLSPASSVETTCQRSTFSARVCKFWLDDGIPTAKPRIKEEAPCPA</sequence>
<dbReference type="Proteomes" id="UP000774617">
    <property type="component" value="Unassembled WGS sequence"/>
</dbReference>
<feature type="transmembrane region" description="Helical" evidence="1">
    <location>
        <begin position="12"/>
        <end position="30"/>
    </location>
</feature>
<keyword evidence="1" id="KW-0472">Membrane</keyword>
<comment type="caution">
    <text evidence="2">The sequence shown here is derived from an EMBL/GenBank/DDBJ whole genome shotgun (WGS) entry which is preliminary data.</text>
</comment>